<dbReference type="GeneID" id="39876279"/>
<keyword evidence="2" id="KW-1133">Transmembrane helix</keyword>
<keyword evidence="2" id="KW-0812">Transmembrane</keyword>
<dbReference type="RefSeq" id="XP_028868752.1">
    <property type="nucleotide sequence ID" value="XM_029012919.1"/>
</dbReference>
<dbReference type="EMBL" id="BDSA01000005">
    <property type="protein sequence ID" value="GBE62509.1"/>
    <property type="molecule type" value="Genomic_DNA"/>
</dbReference>
<dbReference type="Proteomes" id="UP000236319">
    <property type="component" value="Unassembled WGS sequence"/>
</dbReference>
<feature type="transmembrane region" description="Helical" evidence="2">
    <location>
        <begin position="487"/>
        <end position="505"/>
    </location>
</feature>
<proteinExistence type="predicted"/>
<keyword evidence="4" id="KW-1185">Reference proteome</keyword>
<evidence type="ECO:0000313" key="3">
    <source>
        <dbReference type="EMBL" id="GBE62509.1"/>
    </source>
</evidence>
<dbReference type="SUPFAM" id="SSF53927">
    <property type="entry name" value="Cytidine deaminase-like"/>
    <property type="match status" value="1"/>
</dbReference>
<sequence>MEESGGGCVPSDADFAAEYDVQEILGEQFTRGLEFLELKAIEIDRCHTQTALKLTEATRKVMLPGNLQYVRMCKAIDQQRLLLIYGRDSEVPFRSEFESQGIQIYGERTVKVPRYSPSTLEQYHQWSKHWPLKYLKPSVTPVKITKSLKDKILSMIEATLIESRNNQDKAVCIITHNDRIIAKAVDERDTNILNHAALLAVRKVAQLQKNDPKRMSNAKRRFTGSHNGSGNAEASVAEEPTDDVEIPDYLCTQCEVYMSHEPCFVYATGDKLKLKFPQLFVTWEILDYDAPAALQVEFLDGRKRRIKAITQRLTMAEANEESANDNVSQTTPVVPPLEAEGASVAVGHQEIDLTTLNEPEPESERNESEPVTTELPNQGSRYFNTHIAVLYDAFSNFKDRASNRFKERVMTFMRHENIINATTNANSSSETRRDVEGGEVRRASDVTYDSLIFKITVVLGFVLQFPVLWIAGSFLFIATSNLKASTIKWGCVNIFLSIISIMYMVQQWQLRSSKYMYSVAEETIIFESNRMPQRWESSIAEKDHLRLLKEFHALKDQGGYSSVKLGDDKNLVNPDNAKDSHSIYIATGLEVDVNGWIQFGAILSNDSKSPRSEGLLMRIGAPGKYPVAFQPYDTPIFDIGLKCTNAKGKVVWIGANASKANKKGIESDVFYLNGTHSCLLAYTITGSRPLVHKAYIKTL</sequence>
<dbReference type="OrthoDB" id="365900at2759"/>
<dbReference type="VEuPathDB" id="PiroplasmaDB:BOVATA_040020"/>
<feature type="region of interest" description="Disordered" evidence="1">
    <location>
        <begin position="354"/>
        <end position="378"/>
    </location>
</feature>
<dbReference type="Gene3D" id="3.40.140.10">
    <property type="entry name" value="Cytidine Deaminase, domain 2"/>
    <property type="match status" value="1"/>
</dbReference>
<evidence type="ECO:0000313" key="4">
    <source>
        <dbReference type="Proteomes" id="UP000236319"/>
    </source>
</evidence>
<dbReference type="GO" id="GO:0003824">
    <property type="term" value="F:catalytic activity"/>
    <property type="evidence" value="ECO:0007669"/>
    <property type="project" value="InterPro"/>
</dbReference>
<evidence type="ECO:0000256" key="1">
    <source>
        <dbReference type="SAM" id="MobiDB-lite"/>
    </source>
</evidence>
<reference evidence="3 4" key="1">
    <citation type="journal article" date="2017" name="BMC Genomics">
        <title>Whole-genome assembly of Babesia ovata and comparative genomics between closely related pathogens.</title>
        <authorList>
            <person name="Yamagishi J."/>
            <person name="Asada M."/>
            <person name="Hakimi H."/>
            <person name="Tanaka T.Q."/>
            <person name="Sugimoto C."/>
            <person name="Kawazu S."/>
        </authorList>
    </citation>
    <scope>NUCLEOTIDE SEQUENCE [LARGE SCALE GENOMIC DNA]</scope>
    <source>
        <strain evidence="3 4">Miyake</strain>
    </source>
</reference>
<dbReference type="AlphaFoldDB" id="A0A2H6KHR1"/>
<gene>
    <name evidence="3" type="ORF">BOVATA_040020</name>
</gene>
<comment type="caution">
    <text evidence="3">The sequence shown here is derived from an EMBL/GenBank/DDBJ whole genome shotgun (WGS) entry which is preliminary data.</text>
</comment>
<evidence type="ECO:0000256" key="2">
    <source>
        <dbReference type="SAM" id="Phobius"/>
    </source>
</evidence>
<accession>A0A2H6KHR1</accession>
<dbReference type="InterPro" id="IPR016193">
    <property type="entry name" value="Cytidine_deaminase-like"/>
</dbReference>
<organism evidence="3 4">
    <name type="scientific">Babesia ovata</name>
    <dbReference type="NCBI Taxonomy" id="189622"/>
    <lineage>
        <taxon>Eukaryota</taxon>
        <taxon>Sar</taxon>
        <taxon>Alveolata</taxon>
        <taxon>Apicomplexa</taxon>
        <taxon>Aconoidasida</taxon>
        <taxon>Piroplasmida</taxon>
        <taxon>Babesiidae</taxon>
        <taxon>Babesia</taxon>
    </lineage>
</organism>
<feature type="region of interest" description="Disordered" evidence="1">
    <location>
        <begin position="209"/>
        <end position="241"/>
    </location>
</feature>
<feature type="transmembrane region" description="Helical" evidence="2">
    <location>
        <begin position="451"/>
        <end position="475"/>
    </location>
</feature>
<keyword evidence="2" id="KW-0472">Membrane</keyword>
<protein>
    <submittedName>
        <fullName evidence="3">Conserved plasmodium</fullName>
    </submittedName>
</protein>
<name>A0A2H6KHR1_9APIC</name>